<keyword evidence="3" id="KW-1185">Reference proteome</keyword>
<evidence type="ECO:0000256" key="1">
    <source>
        <dbReference type="PROSITE-ProRule" id="PRU00023"/>
    </source>
</evidence>
<dbReference type="SMART" id="SM00248">
    <property type="entry name" value="ANK"/>
    <property type="match status" value="4"/>
</dbReference>
<reference evidence="2" key="1">
    <citation type="submission" date="2022-03" db="EMBL/GenBank/DDBJ databases">
        <title>A functionally conserved STORR gene fusion in Papaver species that diverged 16.8 million years ago.</title>
        <authorList>
            <person name="Catania T."/>
        </authorList>
    </citation>
    <scope>NUCLEOTIDE SEQUENCE</scope>
    <source>
        <strain evidence="2">S-191538</strain>
    </source>
</reference>
<dbReference type="EMBL" id="JAJJMA010295916">
    <property type="protein sequence ID" value="MCL7047695.1"/>
    <property type="molecule type" value="Genomic_DNA"/>
</dbReference>
<dbReference type="PANTHER" id="PTHR46224:SF67">
    <property type="entry name" value="HSP70-HSP90 ORGANIZING PROTEIN 3-LIKE"/>
    <property type="match status" value="1"/>
</dbReference>
<keyword evidence="1" id="KW-0040">ANK repeat</keyword>
<gene>
    <name evidence="2" type="ORF">MKW94_005293</name>
</gene>
<dbReference type="Proteomes" id="UP001177140">
    <property type="component" value="Unassembled WGS sequence"/>
</dbReference>
<evidence type="ECO:0000313" key="2">
    <source>
        <dbReference type="EMBL" id="MCL7047695.1"/>
    </source>
</evidence>
<dbReference type="PANTHER" id="PTHR46224">
    <property type="entry name" value="ANKYRIN REPEAT FAMILY PROTEIN"/>
    <property type="match status" value="1"/>
</dbReference>
<evidence type="ECO:0000313" key="3">
    <source>
        <dbReference type="Proteomes" id="UP001177140"/>
    </source>
</evidence>
<dbReference type="SUPFAM" id="SSF48403">
    <property type="entry name" value="Ankyrin repeat"/>
    <property type="match status" value="1"/>
</dbReference>
<dbReference type="PROSITE" id="PS50297">
    <property type="entry name" value="ANK_REP_REGION"/>
    <property type="match status" value="3"/>
</dbReference>
<dbReference type="Pfam" id="PF12796">
    <property type="entry name" value="Ank_2"/>
    <property type="match status" value="2"/>
</dbReference>
<dbReference type="InterPro" id="IPR036770">
    <property type="entry name" value="Ankyrin_rpt-contain_sf"/>
</dbReference>
<accession>A0AA41VUW6</accession>
<comment type="caution">
    <text evidence="2">The sequence shown here is derived from an EMBL/GenBank/DDBJ whole genome shotgun (WGS) entry which is preliminary data.</text>
</comment>
<name>A0AA41VUW6_PAPNU</name>
<feature type="non-terminal residue" evidence="2">
    <location>
        <position position="1"/>
    </location>
</feature>
<feature type="non-terminal residue" evidence="2">
    <location>
        <position position="235"/>
    </location>
</feature>
<dbReference type="AlphaFoldDB" id="A0AA41VUW6"/>
<dbReference type="InterPro" id="IPR002110">
    <property type="entry name" value="Ankyrin_rpt"/>
</dbReference>
<protein>
    <submittedName>
        <fullName evidence="2">Uncharacterized protein</fullName>
    </submittedName>
</protein>
<sequence>QKSSAIDKSADDLENSQNSTSEYAELFTAACSGKVDQYVELFRAACTGKLDHFQSLALNLAENEGIGVGDAIEELTLKDGRGSLHAAAGGGNLNVCEYLIETLKLDVDFKDKKGQTPLYNAISSGQLDTFTYLLEKGANADASDDKNYTPLHCAAQTGRTKIITLLLSRGVRVDVACTFGTALLFAAANGHQDAVKVLLDHGANPNNAANSDSIPKPLMAAIEFKSWECMELLLQ</sequence>
<feature type="repeat" description="ANK" evidence="1">
    <location>
        <begin position="113"/>
        <end position="145"/>
    </location>
</feature>
<proteinExistence type="predicted"/>
<dbReference type="PROSITE" id="PS50088">
    <property type="entry name" value="ANK_REPEAT"/>
    <property type="match status" value="3"/>
</dbReference>
<feature type="repeat" description="ANK" evidence="1">
    <location>
        <begin position="146"/>
        <end position="178"/>
    </location>
</feature>
<feature type="repeat" description="ANK" evidence="1">
    <location>
        <begin position="178"/>
        <end position="210"/>
    </location>
</feature>
<dbReference type="PRINTS" id="PR01415">
    <property type="entry name" value="ANKYRIN"/>
</dbReference>
<dbReference type="Gene3D" id="1.25.40.20">
    <property type="entry name" value="Ankyrin repeat-containing domain"/>
    <property type="match status" value="2"/>
</dbReference>
<dbReference type="InterPro" id="IPR051616">
    <property type="entry name" value="Cul2-RING_E3_ligase_SR"/>
</dbReference>
<organism evidence="2 3">
    <name type="scientific">Papaver nudicaule</name>
    <name type="common">Iceland poppy</name>
    <dbReference type="NCBI Taxonomy" id="74823"/>
    <lineage>
        <taxon>Eukaryota</taxon>
        <taxon>Viridiplantae</taxon>
        <taxon>Streptophyta</taxon>
        <taxon>Embryophyta</taxon>
        <taxon>Tracheophyta</taxon>
        <taxon>Spermatophyta</taxon>
        <taxon>Magnoliopsida</taxon>
        <taxon>Ranunculales</taxon>
        <taxon>Papaveraceae</taxon>
        <taxon>Papaveroideae</taxon>
        <taxon>Papaver</taxon>
    </lineage>
</organism>